<evidence type="ECO:0000259" key="2">
    <source>
        <dbReference type="Pfam" id="PF04447"/>
    </source>
</evidence>
<dbReference type="InterPro" id="IPR036107">
    <property type="entry name" value="CsrA_sf"/>
</dbReference>
<proteinExistence type="predicted"/>
<dbReference type="Pfam" id="PF02599">
    <property type="entry name" value="CsrA"/>
    <property type="match status" value="1"/>
</dbReference>
<protein>
    <submittedName>
        <fullName evidence="3">dATP/dGTP pyrophosphohydrolase domain-containing protein</fullName>
    </submittedName>
</protein>
<dbReference type="SUPFAM" id="SSF117130">
    <property type="entry name" value="CsrA-like"/>
    <property type="match status" value="1"/>
</dbReference>
<dbReference type="Pfam" id="PF04447">
    <property type="entry name" value="dATP-dGTP_PPHyd"/>
    <property type="match status" value="1"/>
</dbReference>
<keyword evidence="4" id="KW-1185">Reference proteome</keyword>
<dbReference type="Proteomes" id="UP001597033">
    <property type="component" value="Unassembled WGS sequence"/>
</dbReference>
<organism evidence="3 4">
    <name type="scientific">Pseudoxanthomonas kaohsiungensis</name>
    <dbReference type="NCBI Taxonomy" id="283923"/>
    <lineage>
        <taxon>Bacteria</taxon>
        <taxon>Pseudomonadati</taxon>
        <taxon>Pseudomonadota</taxon>
        <taxon>Gammaproteobacteria</taxon>
        <taxon>Lysobacterales</taxon>
        <taxon>Lysobacteraceae</taxon>
        <taxon>Pseudoxanthomonas</taxon>
    </lineage>
</organism>
<comment type="caution">
    <text evidence="3">The sequence shown here is derived from an EMBL/GenBank/DDBJ whole genome shotgun (WGS) entry which is preliminary data.</text>
</comment>
<feature type="domain" description="dATP/dGTP diphosphohydrolase MazZ" evidence="2">
    <location>
        <begin position="80"/>
        <end position="170"/>
    </location>
</feature>
<dbReference type="RefSeq" id="WP_162377030.1">
    <property type="nucleotide sequence ID" value="NZ_JBHTKN010000008.1"/>
</dbReference>
<dbReference type="Gene3D" id="2.60.40.4380">
    <property type="entry name" value="Translational regulator CsrA"/>
    <property type="match status" value="1"/>
</dbReference>
<sequence>MGLILTREVGQVVEIGSPLGAPARVRVEAVTEKQVRLCIDAAPDVPINRGEYADEARARGLCEGEPFPPERFDLVDHLRAQHAWSQDTFGPGPMTARLLDHIRKECVEVEEKPSDILEWIDIAALALDGAMRAGANASEVAAAIAAKFAVVRSRKYPPIGSIPADQAVGHLKDLGELAGAEG</sequence>
<reference evidence="4" key="1">
    <citation type="journal article" date="2019" name="Int. J. Syst. Evol. Microbiol.">
        <title>The Global Catalogue of Microorganisms (GCM) 10K type strain sequencing project: providing services to taxonomists for standard genome sequencing and annotation.</title>
        <authorList>
            <consortium name="The Broad Institute Genomics Platform"/>
            <consortium name="The Broad Institute Genome Sequencing Center for Infectious Disease"/>
            <person name="Wu L."/>
            <person name="Ma J."/>
        </authorList>
    </citation>
    <scope>NUCLEOTIDE SEQUENCE [LARGE SCALE GENOMIC DNA]</scope>
    <source>
        <strain evidence="4">CCUG 55854</strain>
    </source>
</reference>
<gene>
    <name evidence="3" type="ORF">ACFQ2N_12920</name>
</gene>
<name>A0ABW3M0V7_9GAMM</name>
<evidence type="ECO:0000256" key="1">
    <source>
        <dbReference type="ARBA" id="ARBA00023159"/>
    </source>
</evidence>
<keyword evidence="1" id="KW-0010">Activator</keyword>
<dbReference type="EMBL" id="JBHTKN010000008">
    <property type="protein sequence ID" value="MFD1043249.1"/>
    <property type="molecule type" value="Genomic_DNA"/>
</dbReference>
<dbReference type="InterPro" id="IPR003751">
    <property type="entry name" value="CsrA"/>
</dbReference>
<dbReference type="InterPro" id="IPR007538">
    <property type="entry name" value="dATP/dGTP_dipphydrolase_MazZ"/>
</dbReference>
<evidence type="ECO:0000313" key="4">
    <source>
        <dbReference type="Proteomes" id="UP001597033"/>
    </source>
</evidence>
<evidence type="ECO:0000313" key="3">
    <source>
        <dbReference type="EMBL" id="MFD1043249.1"/>
    </source>
</evidence>
<accession>A0ABW3M0V7</accession>